<gene>
    <name evidence="15" type="ORF">SAMN05216574_107186</name>
</gene>
<evidence type="ECO:0000313" key="15">
    <source>
        <dbReference type="EMBL" id="SFE96211.1"/>
    </source>
</evidence>
<feature type="active site" description="Proton donor/acceptor" evidence="13">
    <location>
        <position position="313"/>
    </location>
</feature>
<dbReference type="Gene3D" id="2.60.40.3780">
    <property type="match status" value="1"/>
</dbReference>
<keyword evidence="10" id="KW-0012">Acyltransferase</keyword>
<evidence type="ECO:0000256" key="1">
    <source>
        <dbReference type="ARBA" id="ARBA00004752"/>
    </source>
</evidence>
<dbReference type="FunFam" id="2.40.440.10:FF:000005">
    <property type="entry name" value="L,D-transpeptidase 2"/>
    <property type="match status" value="1"/>
</dbReference>
<keyword evidence="8" id="KW-0564">Palmitate</keyword>
<evidence type="ECO:0000256" key="4">
    <source>
        <dbReference type="ARBA" id="ARBA00022729"/>
    </source>
</evidence>
<evidence type="ECO:0000256" key="12">
    <source>
        <dbReference type="ARBA" id="ARBA00060592"/>
    </source>
</evidence>
<evidence type="ECO:0000256" key="3">
    <source>
        <dbReference type="ARBA" id="ARBA00022679"/>
    </source>
</evidence>
<dbReference type="OrthoDB" id="5242354at2"/>
<evidence type="ECO:0000259" key="14">
    <source>
        <dbReference type="PROSITE" id="PS52029"/>
    </source>
</evidence>
<evidence type="ECO:0000256" key="7">
    <source>
        <dbReference type="ARBA" id="ARBA00023136"/>
    </source>
</evidence>
<dbReference type="Pfam" id="PF17964">
    <property type="entry name" value="Big_10"/>
    <property type="match status" value="1"/>
</dbReference>
<dbReference type="InterPro" id="IPR038063">
    <property type="entry name" value="Transpep_catalytic_dom"/>
</dbReference>
<dbReference type="GO" id="GO:0071555">
    <property type="term" value="P:cell wall organization"/>
    <property type="evidence" value="ECO:0007669"/>
    <property type="project" value="UniProtKB-UniRule"/>
</dbReference>
<dbReference type="AlphaFoldDB" id="A0A1I2EV61"/>
<keyword evidence="2" id="KW-1003">Cell membrane</keyword>
<feature type="active site" description="Nucleophile" evidence="13">
    <location>
        <position position="331"/>
    </location>
</feature>
<dbReference type="PANTHER" id="PTHR30582:SF2">
    <property type="entry name" value="L,D-TRANSPEPTIDASE YCIB-RELATED"/>
    <property type="match status" value="1"/>
</dbReference>
<evidence type="ECO:0000256" key="2">
    <source>
        <dbReference type="ARBA" id="ARBA00022475"/>
    </source>
</evidence>
<evidence type="ECO:0000313" key="16">
    <source>
        <dbReference type="Proteomes" id="UP000198589"/>
    </source>
</evidence>
<dbReference type="GO" id="GO:0071972">
    <property type="term" value="F:peptidoglycan L,D-transpeptidase activity"/>
    <property type="evidence" value="ECO:0007669"/>
    <property type="project" value="TreeGrafter"/>
</dbReference>
<dbReference type="GO" id="GO:0005576">
    <property type="term" value="C:extracellular region"/>
    <property type="evidence" value="ECO:0007669"/>
    <property type="project" value="TreeGrafter"/>
</dbReference>
<evidence type="ECO:0000256" key="5">
    <source>
        <dbReference type="ARBA" id="ARBA00022960"/>
    </source>
</evidence>
<proteinExistence type="predicted"/>
<dbReference type="Pfam" id="PF03734">
    <property type="entry name" value="YkuD"/>
    <property type="match status" value="1"/>
</dbReference>
<dbReference type="PROSITE" id="PS52029">
    <property type="entry name" value="LD_TPASE"/>
    <property type="match status" value="1"/>
</dbReference>
<dbReference type="Proteomes" id="UP000198589">
    <property type="component" value="Unassembled WGS sequence"/>
</dbReference>
<name>A0A1I2EV61_9ACTN</name>
<keyword evidence="6 13" id="KW-0573">Peptidoglycan synthesis</keyword>
<accession>A0A1I2EV61</accession>
<sequence length="386" mass="40386">MITAGAMILLAGCSGDDAGGPAEVSAEPAPAAQVSLAPADGSADVPPVVPLEIAVTDGELADVALVDGAGAEIPGAVDEGDGATPPVFTPEAPLAYGTQYTLTASAVNVDEDETTASSTFTTVTPTTLSTPSIGPLDGQTVGVGMPIRVWFDDPVADKAAVESHLQVTSSTPTDGVWSWLNDAEVHFRPSTYWPANTEVTLDANLYGVDFGEGVWGEKNRSISFSIGAKHVSVADAATHTMDVYDGDQLVQSYPMSAGGPEFPSRNGPHVVTELNRDRVMDSSTYGVPVDSPNGYRTPVEYAVRLNNNGEFVHAAPWSVAQQGNSNVSHGCINLSTERAAWFYSFSQPGDIVEIKNSIGPTLSAADGDIYDWAIPWEQWQAGSALK</sequence>
<dbReference type="InterPro" id="IPR050979">
    <property type="entry name" value="LD-transpeptidase"/>
</dbReference>
<dbReference type="PANTHER" id="PTHR30582">
    <property type="entry name" value="L,D-TRANSPEPTIDASE"/>
    <property type="match status" value="1"/>
</dbReference>
<keyword evidence="3" id="KW-0808">Transferase</keyword>
<feature type="domain" description="L,D-TPase catalytic" evidence="14">
    <location>
        <begin position="230"/>
        <end position="355"/>
    </location>
</feature>
<evidence type="ECO:0000256" key="6">
    <source>
        <dbReference type="ARBA" id="ARBA00022984"/>
    </source>
</evidence>
<dbReference type="CDD" id="cd13432">
    <property type="entry name" value="LDT_IgD_like_2"/>
    <property type="match status" value="1"/>
</dbReference>
<keyword evidence="11 13" id="KW-0961">Cell wall biogenesis/degradation</keyword>
<dbReference type="Gene3D" id="2.60.40.3710">
    <property type="match status" value="1"/>
</dbReference>
<dbReference type="CDD" id="cd16913">
    <property type="entry name" value="YkuD_like"/>
    <property type="match status" value="1"/>
</dbReference>
<protein>
    <submittedName>
        <fullName evidence="15">Lipoprotein-anchoring transpeptidase ErfK/SrfK</fullName>
    </submittedName>
</protein>
<dbReference type="Gene3D" id="2.40.440.10">
    <property type="entry name" value="L,D-transpeptidase catalytic domain-like"/>
    <property type="match status" value="1"/>
</dbReference>
<evidence type="ECO:0000256" key="10">
    <source>
        <dbReference type="ARBA" id="ARBA00023315"/>
    </source>
</evidence>
<dbReference type="GO" id="GO:0018104">
    <property type="term" value="P:peptidoglycan-protein cross-linking"/>
    <property type="evidence" value="ECO:0007669"/>
    <property type="project" value="TreeGrafter"/>
</dbReference>
<comment type="pathway">
    <text evidence="12">Glycan biosynthesis.</text>
</comment>
<keyword evidence="16" id="KW-1185">Reference proteome</keyword>
<evidence type="ECO:0000256" key="9">
    <source>
        <dbReference type="ARBA" id="ARBA00023288"/>
    </source>
</evidence>
<dbReference type="GO" id="GO:0008360">
    <property type="term" value="P:regulation of cell shape"/>
    <property type="evidence" value="ECO:0007669"/>
    <property type="project" value="UniProtKB-UniRule"/>
</dbReference>
<evidence type="ECO:0000256" key="13">
    <source>
        <dbReference type="PROSITE-ProRule" id="PRU01373"/>
    </source>
</evidence>
<dbReference type="InterPro" id="IPR005490">
    <property type="entry name" value="LD_TPept_cat_dom"/>
</dbReference>
<keyword evidence="4" id="KW-0732">Signal</keyword>
<keyword evidence="7" id="KW-0472">Membrane</keyword>
<keyword evidence="5 13" id="KW-0133">Cell shape</keyword>
<dbReference type="STRING" id="1798228.SAMN05216574_107186"/>
<dbReference type="SUPFAM" id="SSF141523">
    <property type="entry name" value="L,D-transpeptidase catalytic domain-like"/>
    <property type="match status" value="1"/>
</dbReference>
<dbReference type="UniPathway" id="UPA00219"/>
<organism evidence="15 16">
    <name type="scientific">Blastococcus tunisiensis</name>
    <dbReference type="NCBI Taxonomy" id="1798228"/>
    <lineage>
        <taxon>Bacteria</taxon>
        <taxon>Bacillati</taxon>
        <taxon>Actinomycetota</taxon>
        <taxon>Actinomycetes</taxon>
        <taxon>Geodermatophilales</taxon>
        <taxon>Geodermatophilaceae</taxon>
        <taxon>Blastococcus</taxon>
    </lineage>
</organism>
<keyword evidence="9 15" id="KW-0449">Lipoprotein</keyword>
<reference evidence="16" key="1">
    <citation type="submission" date="2016-10" db="EMBL/GenBank/DDBJ databases">
        <authorList>
            <person name="Varghese N."/>
            <person name="Submissions S."/>
        </authorList>
    </citation>
    <scope>NUCLEOTIDE SEQUENCE [LARGE SCALE GENOMIC DNA]</scope>
    <source>
        <strain evidence="16">DSM 46838</strain>
    </source>
</reference>
<dbReference type="EMBL" id="FOND01000007">
    <property type="protein sequence ID" value="SFE96211.1"/>
    <property type="molecule type" value="Genomic_DNA"/>
</dbReference>
<dbReference type="GO" id="GO:0016746">
    <property type="term" value="F:acyltransferase activity"/>
    <property type="evidence" value="ECO:0007669"/>
    <property type="project" value="UniProtKB-KW"/>
</dbReference>
<dbReference type="InterPro" id="IPR041280">
    <property type="entry name" value="Big_10"/>
</dbReference>
<evidence type="ECO:0000256" key="11">
    <source>
        <dbReference type="ARBA" id="ARBA00023316"/>
    </source>
</evidence>
<comment type="pathway">
    <text evidence="1 13">Cell wall biogenesis; peptidoglycan biosynthesis.</text>
</comment>
<evidence type="ECO:0000256" key="8">
    <source>
        <dbReference type="ARBA" id="ARBA00023139"/>
    </source>
</evidence>